<dbReference type="EMBL" id="LT629709">
    <property type="protein sequence ID" value="SDO88727.1"/>
    <property type="molecule type" value="Genomic_DNA"/>
</dbReference>
<dbReference type="Proteomes" id="UP000198549">
    <property type="component" value="Chromosome I"/>
</dbReference>
<dbReference type="Pfam" id="PF09423">
    <property type="entry name" value="PhoD"/>
    <property type="match status" value="1"/>
</dbReference>
<dbReference type="PANTHER" id="PTHR33987">
    <property type="entry name" value="CALCINEURIN-LIKE METALLO-PHOSPHOESTERASE SUPERFAMILY PROTEIN"/>
    <property type="match status" value="1"/>
</dbReference>
<evidence type="ECO:0000313" key="3">
    <source>
        <dbReference type="EMBL" id="OLU02292.1"/>
    </source>
</evidence>
<protein>
    <submittedName>
        <fullName evidence="4">Alkaline phosphatase D</fullName>
    </submittedName>
    <submittedName>
        <fullName evidence="2">Alkaline phosphatase family protein</fullName>
    </submittedName>
    <submittedName>
        <fullName evidence="3">Phosphodiesterase</fullName>
    </submittedName>
</protein>
<dbReference type="AlphaFoldDB" id="A0A1H0N7S1"/>
<reference evidence="2 7" key="4">
    <citation type="submission" date="2019-09" db="EMBL/GenBank/DDBJ databases">
        <title>Draft genome sequences of 48 bacterial type strains from the CCUG.</title>
        <authorList>
            <person name="Tunovic T."/>
            <person name="Pineiro-Iglesias B."/>
            <person name="Unosson C."/>
            <person name="Inganas E."/>
            <person name="Ohlen M."/>
            <person name="Cardew S."/>
            <person name="Jensie-Markopoulos S."/>
            <person name="Salva-Serra F."/>
            <person name="Jaen-Luchoro D."/>
            <person name="Karlsson R."/>
            <person name="Svensson-Stadler L."/>
            <person name="Chun J."/>
            <person name="Moore E."/>
        </authorList>
    </citation>
    <scope>NUCLEOTIDE SEQUENCE [LARGE SCALE GENOMIC DNA]</scope>
    <source>
        <strain evidence="2 7">CCUG 53116</strain>
    </source>
</reference>
<organism evidence="4 6">
    <name type="scientific">Pseudomonas reinekei</name>
    <dbReference type="NCBI Taxonomy" id="395598"/>
    <lineage>
        <taxon>Bacteria</taxon>
        <taxon>Pseudomonadati</taxon>
        <taxon>Pseudomonadota</taxon>
        <taxon>Gammaproteobacteria</taxon>
        <taxon>Pseudomonadales</taxon>
        <taxon>Pseudomonadaceae</taxon>
        <taxon>Pseudomonas</taxon>
    </lineage>
</organism>
<dbReference type="EMBL" id="VZPS01000015">
    <property type="protein sequence ID" value="KAB0483547.1"/>
    <property type="molecule type" value="Genomic_DNA"/>
</dbReference>
<reference evidence="4 6" key="1">
    <citation type="submission" date="2016-10" db="EMBL/GenBank/DDBJ databases">
        <authorList>
            <person name="de Groot N.N."/>
        </authorList>
    </citation>
    <scope>NUCLEOTIDE SEQUENCE [LARGE SCALE GENOMIC DNA]</scope>
    <source>
        <strain evidence="4 6">BS3776</strain>
    </source>
</reference>
<dbReference type="InterPro" id="IPR038607">
    <property type="entry name" value="PhoD-like_sf"/>
</dbReference>
<dbReference type="SUPFAM" id="SSF56300">
    <property type="entry name" value="Metallo-dependent phosphatases"/>
    <property type="match status" value="1"/>
</dbReference>
<dbReference type="InterPro" id="IPR029052">
    <property type="entry name" value="Metallo-depent_PP-like"/>
</dbReference>
<name>A0A1H0N7S1_PSERE</name>
<reference evidence="5" key="3">
    <citation type="submission" date="2017-01" db="EMBL/GenBank/DDBJ databases">
        <authorList>
            <person name="Poblete-Castro I."/>
        </authorList>
    </citation>
    <scope>NUCLEOTIDE SEQUENCE [LARGE SCALE GENOMIC DNA]</scope>
    <source>
        <strain evidence="5">DSM 18361 / CCUG 53116 / MT1</strain>
    </source>
</reference>
<evidence type="ECO:0000313" key="7">
    <source>
        <dbReference type="Proteomes" id="UP000460142"/>
    </source>
</evidence>
<evidence type="ECO:0000259" key="1">
    <source>
        <dbReference type="Pfam" id="PF09423"/>
    </source>
</evidence>
<dbReference type="OrthoDB" id="9795624at2"/>
<evidence type="ECO:0000313" key="2">
    <source>
        <dbReference type="EMBL" id="KAB0483547.1"/>
    </source>
</evidence>
<accession>A0A1H0N7S1</accession>
<evidence type="ECO:0000313" key="4">
    <source>
        <dbReference type="EMBL" id="SDO88727.1"/>
    </source>
</evidence>
<keyword evidence="5" id="KW-1185">Reference proteome</keyword>
<feature type="domain" description="PhoD-like phosphatase metallophosphatase" evidence="1">
    <location>
        <begin position="145"/>
        <end position="402"/>
    </location>
</feature>
<evidence type="ECO:0000313" key="5">
    <source>
        <dbReference type="Proteomes" id="UP000186756"/>
    </source>
</evidence>
<dbReference type="CDD" id="cd07389">
    <property type="entry name" value="MPP_PhoD"/>
    <property type="match status" value="1"/>
</dbReference>
<dbReference type="Gene3D" id="3.60.21.70">
    <property type="entry name" value="PhoD-like phosphatase"/>
    <property type="match status" value="1"/>
</dbReference>
<gene>
    <name evidence="3" type="ORF">BVK86_15700</name>
    <name evidence="2" type="ORF">F7R15_20815</name>
    <name evidence="4" type="ORF">SAMN04490202_2155</name>
</gene>
<dbReference type="Proteomes" id="UP000460142">
    <property type="component" value="Unassembled WGS sequence"/>
</dbReference>
<proteinExistence type="predicted"/>
<reference evidence="3" key="2">
    <citation type="submission" date="2017-01" db="EMBL/GenBank/DDBJ databases">
        <authorList>
            <person name="Mah S.A."/>
            <person name="Swanson W.J."/>
            <person name="Moy G.W."/>
            <person name="Vacquier V.D."/>
        </authorList>
    </citation>
    <scope>NUCLEOTIDE SEQUENCE [LARGE SCALE GENOMIC DNA]</scope>
    <source>
        <strain evidence="3">MT1</strain>
    </source>
</reference>
<dbReference type="EMBL" id="MSTQ01000008">
    <property type="protein sequence ID" value="OLU02292.1"/>
    <property type="molecule type" value="Genomic_DNA"/>
</dbReference>
<dbReference type="InterPro" id="IPR018946">
    <property type="entry name" value="PhoD-like_MPP"/>
</dbReference>
<evidence type="ECO:0000313" key="6">
    <source>
        <dbReference type="Proteomes" id="UP000198549"/>
    </source>
</evidence>
<dbReference type="PANTHER" id="PTHR33987:SF1">
    <property type="entry name" value="CALCINEURIN-LIKE METALLO-PHOSPHOESTERASE SUPERFAMILY PROTEIN"/>
    <property type="match status" value="1"/>
</dbReference>
<dbReference type="RefSeq" id="WP_075947287.1">
    <property type="nucleotide sequence ID" value="NZ_LT629709.1"/>
</dbReference>
<dbReference type="Proteomes" id="UP000186756">
    <property type="component" value="Unassembled WGS sequence"/>
</dbReference>
<sequence>MLKPTIGPILGHTTTEQARIFLRGAWQKDQFVFAGIRYRRVGDQYWNKGLFIQLTPSRDMSGVIVLHDLAANTEYEYQAGWFSPMYPLHTPETVQELPLQWPRDVYRLRTQSGETTTPRAYIVGSCRYLRMTAGRPSNPHLGDRIFASIDHLAQRTTPPINALLMTGDQVYVDDLNFIAPDKEYNEILAKYRAAFSQPHIATLMSGIPTYMILDDHEIEDNWPTNKNSTDESLYKNAMTAYELYQASHSPAHELSAKGQISQSLGRYWYQFSNGDIEWFVTDSRTRRNLMANDRRILDIEQEQALCDWLVHSPARVKFVVTSVMVYPDRKRLGDDAWQAFPEQRLRLLETIRAHGIKNVVFISGDVHGSLTSRLTHSEDPDFEVHTIVSSPLCNSKLLPYAKASTFMLDQPLARTAAGDYRHELTSDVISRDNFAHLIVDSERIQVRYHDRDGRLLASVRIVLR</sequence>